<evidence type="ECO:0000313" key="1">
    <source>
        <dbReference type="EMBL" id="SCM71648.1"/>
    </source>
</evidence>
<sequence length="104" mass="12198">MFYIIIYYTNGSITSPLFFFSPKLEMNSLQYLFEEFGIRKNWSLDNILECKYFIIEKIGRGGPREWPHAVTESEDSRHAAQTCGPPCHTNSVIWTNSLVQRIFR</sequence>
<gene>
    <name evidence="1" type="ORF">KL86DES1_20103</name>
</gene>
<name>A0A212L294_9BACT</name>
<dbReference type="AlphaFoldDB" id="A0A212L294"/>
<proteinExistence type="predicted"/>
<accession>A0A212L294</accession>
<organism evidence="1">
    <name type="scientific">uncultured Desulfovibrio sp</name>
    <dbReference type="NCBI Taxonomy" id="167968"/>
    <lineage>
        <taxon>Bacteria</taxon>
        <taxon>Pseudomonadati</taxon>
        <taxon>Thermodesulfobacteriota</taxon>
        <taxon>Desulfovibrionia</taxon>
        <taxon>Desulfovibrionales</taxon>
        <taxon>Desulfovibrionaceae</taxon>
        <taxon>Desulfovibrio</taxon>
        <taxon>environmental samples</taxon>
    </lineage>
</organism>
<dbReference type="EMBL" id="FMJC01000002">
    <property type="protein sequence ID" value="SCM71648.1"/>
    <property type="molecule type" value="Genomic_DNA"/>
</dbReference>
<protein>
    <submittedName>
        <fullName evidence="1">Uncharacterized protein</fullName>
    </submittedName>
</protein>
<reference evidence="1" key="1">
    <citation type="submission" date="2016-08" db="EMBL/GenBank/DDBJ databases">
        <authorList>
            <person name="Seilhamer J.J."/>
        </authorList>
    </citation>
    <scope>NUCLEOTIDE SEQUENCE</scope>
    <source>
        <strain evidence="1">86-1</strain>
    </source>
</reference>